<organism evidence="1 2">
    <name type="scientific">Bailinhaonella thermotolerans</name>
    <dbReference type="NCBI Taxonomy" id="1070861"/>
    <lineage>
        <taxon>Bacteria</taxon>
        <taxon>Bacillati</taxon>
        <taxon>Actinomycetota</taxon>
        <taxon>Actinomycetes</taxon>
        <taxon>Streptosporangiales</taxon>
        <taxon>Streptosporangiaceae</taxon>
        <taxon>Bailinhaonella</taxon>
    </lineage>
</organism>
<accession>A0A3A4AP75</accession>
<comment type="caution">
    <text evidence="1">The sequence shown here is derived from an EMBL/GenBank/DDBJ whole genome shotgun (WGS) entry which is preliminary data.</text>
</comment>
<evidence type="ECO:0000313" key="2">
    <source>
        <dbReference type="Proteomes" id="UP000265768"/>
    </source>
</evidence>
<dbReference type="AlphaFoldDB" id="A0A3A4AP75"/>
<dbReference type="InterPro" id="IPR045677">
    <property type="entry name" value="DUF6197"/>
</dbReference>
<keyword evidence="2" id="KW-1185">Reference proteome</keyword>
<proteinExistence type="predicted"/>
<name>A0A3A4AP75_9ACTN</name>
<sequence length="139" mass="14811">MAGGGVSGDLVLDSTAVLQRAADHLDRYGMVYFLYTSPLGATRLAEQSMCPVGAIRHSSGLHPDPDHPGADEDPQRLILAETAVRRLAACAPVPMRRDPVKAVLAWVDRRLPSRAEVVSYLRQAAADPSPPGPVPIVPV</sequence>
<dbReference type="Proteomes" id="UP000265768">
    <property type="component" value="Unassembled WGS sequence"/>
</dbReference>
<evidence type="ECO:0000313" key="1">
    <source>
        <dbReference type="EMBL" id="RJL21065.1"/>
    </source>
</evidence>
<protein>
    <submittedName>
        <fullName evidence="1">Uncharacterized protein</fullName>
    </submittedName>
</protein>
<gene>
    <name evidence="1" type="ORF">D5H75_38270</name>
</gene>
<reference evidence="1 2" key="1">
    <citation type="submission" date="2018-09" db="EMBL/GenBank/DDBJ databases">
        <title>YIM 75507 draft genome.</title>
        <authorList>
            <person name="Tang S."/>
            <person name="Feng Y."/>
        </authorList>
    </citation>
    <scope>NUCLEOTIDE SEQUENCE [LARGE SCALE GENOMIC DNA]</scope>
    <source>
        <strain evidence="1 2">YIM 75507</strain>
    </source>
</reference>
<dbReference type="EMBL" id="QZEY01000027">
    <property type="protein sequence ID" value="RJL21065.1"/>
    <property type="molecule type" value="Genomic_DNA"/>
</dbReference>
<dbReference type="Pfam" id="PF19698">
    <property type="entry name" value="DUF6197"/>
    <property type="match status" value="1"/>
</dbReference>